<evidence type="ECO:0000313" key="3">
    <source>
        <dbReference type="Proteomes" id="UP000189940"/>
    </source>
</evidence>
<protein>
    <submittedName>
        <fullName evidence="2">Uncharacterized protein</fullName>
    </submittedName>
</protein>
<evidence type="ECO:0000313" key="2">
    <source>
        <dbReference type="EMBL" id="OPH84622.1"/>
    </source>
</evidence>
<dbReference type="EMBL" id="MWPQ01000003">
    <property type="protein sequence ID" value="OPH84622.1"/>
    <property type="molecule type" value="Genomic_DNA"/>
</dbReference>
<keyword evidence="3" id="KW-1185">Reference proteome</keyword>
<feature type="signal peptide" evidence="1">
    <location>
        <begin position="1"/>
        <end position="21"/>
    </location>
</feature>
<keyword evidence="1" id="KW-0732">Signal</keyword>
<dbReference type="Proteomes" id="UP000189940">
    <property type="component" value="Unassembled WGS sequence"/>
</dbReference>
<gene>
    <name evidence="2" type="ORF">B2M20_00915</name>
</gene>
<sequence length="98" mass="10858">MFKTSLLVAAAGLLFALPAFAADFSFTGEAPQMICDDDGNCYRTHAPPFVERWQDDDDDDGVYERPGYRSRYGAPGVGVYRNFDDGPAIDVDVNDDPW</sequence>
<name>A0A1V4I485_NITVU</name>
<proteinExistence type="predicted"/>
<accession>A0A1V4I485</accession>
<organism evidence="2 3">
    <name type="scientific">Nitrobacter vulgaris</name>
    <dbReference type="NCBI Taxonomy" id="29421"/>
    <lineage>
        <taxon>Bacteria</taxon>
        <taxon>Pseudomonadati</taxon>
        <taxon>Pseudomonadota</taxon>
        <taxon>Alphaproteobacteria</taxon>
        <taxon>Hyphomicrobiales</taxon>
        <taxon>Nitrobacteraceae</taxon>
        <taxon>Nitrobacter</taxon>
    </lineage>
</organism>
<feature type="chain" id="PRO_5013342232" evidence="1">
    <location>
        <begin position="22"/>
        <end position="98"/>
    </location>
</feature>
<dbReference type="OrthoDB" id="8255905at2"/>
<evidence type="ECO:0000256" key="1">
    <source>
        <dbReference type="SAM" id="SignalP"/>
    </source>
</evidence>
<dbReference type="AlphaFoldDB" id="A0A1V4I485"/>
<reference evidence="2 3" key="1">
    <citation type="submission" date="2017-02" db="EMBL/GenBank/DDBJ databases">
        <title>Genome sequence of the nitrite-oxidizing bacterium Nitrobacter vulgaris strain Ab1.</title>
        <authorList>
            <person name="Mellbye B.L."/>
            <person name="Davis E.W."/>
            <person name="Spieck E."/>
            <person name="Chang J.H."/>
            <person name="Bottomley P.J."/>
            <person name="Sayavedra-Soto L.A."/>
        </authorList>
    </citation>
    <scope>NUCLEOTIDE SEQUENCE [LARGE SCALE GENOMIC DNA]</scope>
    <source>
        <strain evidence="2 3">Ab1</strain>
    </source>
</reference>
<comment type="caution">
    <text evidence="2">The sequence shown here is derived from an EMBL/GenBank/DDBJ whole genome shotgun (WGS) entry which is preliminary data.</text>
</comment>